<reference evidence="3 5" key="1">
    <citation type="journal article" date="2014" name="ISME J.">
        <title>Trehalose/2-sulfotrehalose biosynthesis and glycine-betaine uptake are widely spread mechanisms for osmoadaptation in the Halobacteriales.</title>
        <authorList>
            <person name="Youssef N.H."/>
            <person name="Savage-Ashlock K.N."/>
            <person name="McCully A.L."/>
            <person name="Luedtke B."/>
            <person name="Shaw E.I."/>
            <person name="Hoff W.D."/>
            <person name="Elshahed M.S."/>
        </authorList>
    </citation>
    <scope>NUCLEOTIDE SEQUENCE [LARGE SCALE GENOMIC DNA]</scope>
    <source>
        <strain evidence="3 5">DX253</strain>
    </source>
</reference>
<dbReference type="OrthoDB" id="376086at2157"/>
<evidence type="ECO:0000313" key="3">
    <source>
        <dbReference type="EMBL" id="EFW91433.1"/>
    </source>
</evidence>
<evidence type="ECO:0000256" key="2">
    <source>
        <dbReference type="SAM" id="Phobius"/>
    </source>
</evidence>
<dbReference type="STRING" id="797209.GCA_000376445_03518"/>
<name>E7QW20_HALPU</name>
<protein>
    <submittedName>
        <fullName evidence="3">Uncharacterized protein</fullName>
    </submittedName>
</protein>
<feature type="region of interest" description="Disordered" evidence="1">
    <location>
        <begin position="1"/>
        <end position="29"/>
    </location>
</feature>
<evidence type="ECO:0000313" key="5">
    <source>
        <dbReference type="Proteomes" id="UP000003751"/>
    </source>
</evidence>
<dbReference type="EMBL" id="FRAN01000004">
    <property type="protein sequence ID" value="SHL00902.1"/>
    <property type="molecule type" value="Genomic_DNA"/>
</dbReference>
<evidence type="ECO:0000313" key="4">
    <source>
        <dbReference type="EMBL" id="SHL00902.1"/>
    </source>
</evidence>
<feature type="transmembrane region" description="Helical" evidence="2">
    <location>
        <begin position="136"/>
        <end position="159"/>
    </location>
</feature>
<gene>
    <name evidence="4" type="ORF">SAMN05444342_2724</name>
    <name evidence="3" type="ORF">ZOD2009_15041</name>
</gene>
<evidence type="ECO:0000313" key="6">
    <source>
        <dbReference type="Proteomes" id="UP000184203"/>
    </source>
</evidence>
<dbReference type="EMBL" id="AEMG01000015">
    <property type="protein sequence ID" value="EFW91433.1"/>
    <property type="molecule type" value="Genomic_DNA"/>
</dbReference>
<dbReference type="Proteomes" id="UP000184203">
    <property type="component" value="Unassembled WGS sequence"/>
</dbReference>
<proteinExistence type="predicted"/>
<dbReference type="PATRIC" id="fig|797209.4.peg.2968"/>
<dbReference type="RefSeq" id="WP_007981127.1">
    <property type="nucleotide sequence ID" value="NZ_AEMG01000015.1"/>
</dbReference>
<keyword evidence="2" id="KW-1133">Transmembrane helix</keyword>
<feature type="transmembrane region" description="Helical" evidence="2">
    <location>
        <begin position="45"/>
        <end position="70"/>
    </location>
</feature>
<dbReference type="Proteomes" id="UP000003751">
    <property type="component" value="Unassembled WGS sequence"/>
</dbReference>
<organism evidence="3 5">
    <name type="scientific">Haladaptatus paucihalophilus DX253</name>
    <dbReference type="NCBI Taxonomy" id="797209"/>
    <lineage>
        <taxon>Archaea</taxon>
        <taxon>Methanobacteriati</taxon>
        <taxon>Methanobacteriota</taxon>
        <taxon>Stenosarchaea group</taxon>
        <taxon>Halobacteria</taxon>
        <taxon>Halobacteriales</taxon>
        <taxon>Haladaptataceae</taxon>
        <taxon>Haladaptatus</taxon>
    </lineage>
</organism>
<reference evidence="4" key="2">
    <citation type="submission" date="2016-11" db="EMBL/GenBank/DDBJ databases">
        <authorList>
            <person name="Jaros S."/>
            <person name="Januszkiewicz K."/>
            <person name="Wedrychowicz H."/>
        </authorList>
    </citation>
    <scope>NUCLEOTIDE SEQUENCE [LARGE SCALE GENOMIC DNA]</scope>
    <source>
        <strain evidence="4">DX253</strain>
    </source>
</reference>
<reference evidence="6" key="3">
    <citation type="submission" date="2016-11" db="EMBL/GenBank/DDBJ databases">
        <authorList>
            <person name="Varghese N."/>
            <person name="Submissions S."/>
        </authorList>
    </citation>
    <scope>NUCLEOTIDE SEQUENCE [LARGE SCALE GENOMIC DNA]</scope>
    <source>
        <strain evidence="6">DX253</strain>
    </source>
</reference>
<keyword evidence="6" id="KW-1185">Reference proteome</keyword>
<dbReference type="AlphaFoldDB" id="E7QW20"/>
<accession>E7QW20</accession>
<keyword evidence="2" id="KW-0812">Transmembrane</keyword>
<sequence length="163" mass="16787">MTDEKTAGGKTTGGKTAGGKDTGDKTADDEEGVIRRIETALDHPLRLVGVWIGLSGIVNSVLGSLLRAWMIRPLPISPFVVGSIVTVFLAVPLVAYRPDVGFGTAFGFTFVAVVAFGVLNAIVGDGYDTGAGVSGSLYPVLDIALLWTAALLIAAALVVRTDG</sequence>
<feature type="transmembrane region" description="Helical" evidence="2">
    <location>
        <begin position="102"/>
        <end position="124"/>
    </location>
</feature>
<feature type="transmembrane region" description="Helical" evidence="2">
    <location>
        <begin position="76"/>
        <end position="95"/>
    </location>
</feature>
<evidence type="ECO:0000256" key="1">
    <source>
        <dbReference type="SAM" id="MobiDB-lite"/>
    </source>
</evidence>
<keyword evidence="2" id="KW-0472">Membrane</keyword>